<organism evidence="1 2">
    <name type="scientific">Hahella chejuensis (strain KCTC 2396)</name>
    <dbReference type="NCBI Taxonomy" id="349521"/>
    <lineage>
        <taxon>Bacteria</taxon>
        <taxon>Pseudomonadati</taxon>
        <taxon>Pseudomonadota</taxon>
        <taxon>Gammaproteobacteria</taxon>
        <taxon>Oceanospirillales</taxon>
        <taxon>Hahellaceae</taxon>
        <taxon>Hahella</taxon>
    </lineage>
</organism>
<evidence type="ECO:0000313" key="1">
    <source>
        <dbReference type="EMBL" id="ABC30294.1"/>
    </source>
</evidence>
<proteinExistence type="predicted"/>
<evidence type="ECO:0000313" key="2">
    <source>
        <dbReference type="Proteomes" id="UP000000238"/>
    </source>
</evidence>
<reference evidence="1 2" key="1">
    <citation type="journal article" date="2005" name="Nucleic Acids Res.">
        <title>Genomic blueprint of Hahella chejuensis, a marine microbe producing an algicidal agent.</title>
        <authorList>
            <person name="Jeong H."/>
            <person name="Yim J.H."/>
            <person name="Lee C."/>
            <person name="Choi S.-H."/>
            <person name="Park Y.K."/>
            <person name="Yoon S.H."/>
            <person name="Hur C.-G."/>
            <person name="Kang H.-Y."/>
            <person name="Kim D."/>
            <person name="Lee H.H."/>
            <person name="Park K.H."/>
            <person name="Park S.-H."/>
            <person name="Park H.-S."/>
            <person name="Lee H.K."/>
            <person name="Oh T.K."/>
            <person name="Kim J.F."/>
        </authorList>
    </citation>
    <scope>NUCLEOTIDE SEQUENCE [LARGE SCALE GENOMIC DNA]</scope>
    <source>
        <strain evidence="1 2">KCTC 2396</strain>
    </source>
</reference>
<dbReference type="Proteomes" id="UP000000238">
    <property type="component" value="Chromosome"/>
</dbReference>
<name>Q2SGD0_HAHCH</name>
<dbReference type="AlphaFoldDB" id="Q2SGD0"/>
<sequence>MEVGEEFEVEPYEGFMAFVGGDEHGHDDIIG</sequence>
<dbReference type="HOGENOM" id="CLU_3396802_0_0_6"/>
<dbReference type="KEGG" id="hch:HCH_03552"/>
<keyword evidence="2" id="KW-1185">Reference proteome</keyword>
<accession>Q2SGD0</accession>
<protein>
    <submittedName>
        <fullName evidence="1">Uncharacterized protein</fullName>
    </submittedName>
</protein>
<gene>
    <name evidence="1" type="ordered locus">HCH_03552</name>
</gene>
<dbReference type="EMBL" id="CP000155">
    <property type="protein sequence ID" value="ABC30294.1"/>
    <property type="molecule type" value="Genomic_DNA"/>
</dbReference>